<keyword evidence="7" id="KW-1185">Reference proteome</keyword>
<dbReference type="PANTHER" id="PTHR42910">
    <property type="entry name" value="TRANSPORTER SCO4007-RELATED"/>
    <property type="match status" value="1"/>
</dbReference>
<keyword evidence="1 4" id="KW-0812">Transmembrane</keyword>
<dbReference type="GO" id="GO:0022857">
    <property type="term" value="F:transmembrane transporter activity"/>
    <property type="evidence" value="ECO:0007669"/>
    <property type="project" value="InterPro"/>
</dbReference>
<keyword evidence="2 4" id="KW-1133">Transmembrane helix</keyword>
<dbReference type="InterPro" id="IPR011701">
    <property type="entry name" value="MFS"/>
</dbReference>
<keyword evidence="3 4" id="KW-0472">Membrane</keyword>
<feature type="transmembrane region" description="Helical" evidence="4">
    <location>
        <begin position="54"/>
        <end position="83"/>
    </location>
</feature>
<feature type="transmembrane region" description="Helical" evidence="4">
    <location>
        <begin position="119"/>
        <end position="140"/>
    </location>
</feature>
<reference evidence="7" key="1">
    <citation type="submission" date="2020-01" db="EMBL/GenBank/DDBJ databases">
        <title>'Steroidobacter agaridevorans' sp. nov., agar-degrading bacteria isolated from rhizosphere soils.</title>
        <authorList>
            <person name="Ikenaga M."/>
            <person name="Kataoka M."/>
            <person name="Murouchi A."/>
            <person name="Katsuragi S."/>
            <person name="Sakai M."/>
        </authorList>
    </citation>
    <scope>NUCLEOTIDE SEQUENCE [LARGE SCALE GENOMIC DNA]</scope>
    <source>
        <strain evidence="7">YU21-B</strain>
    </source>
</reference>
<feature type="transmembrane region" description="Helical" evidence="4">
    <location>
        <begin position="296"/>
        <end position="314"/>
    </location>
</feature>
<feature type="transmembrane region" description="Helical" evidence="4">
    <location>
        <begin position="236"/>
        <end position="256"/>
    </location>
</feature>
<evidence type="ECO:0000256" key="3">
    <source>
        <dbReference type="ARBA" id="ARBA00023136"/>
    </source>
</evidence>
<feature type="transmembrane region" description="Helical" evidence="4">
    <location>
        <begin position="320"/>
        <end position="339"/>
    </location>
</feature>
<feature type="transmembrane region" description="Helical" evidence="4">
    <location>
        <begin position="360"/>
        <end position="380"/>
    </location>
</feature>
<dbReference type="AlphaFoldDB" id="A0A829YA47"/>
<proteinExistence type="predicted"/>
<name>A0A829YA47_9GAMM</name>
<evidence type="ECO:0000256" key="2">
    <source>
        <dbReference type="ARBA" id="ARBA00022989"/>
    </source>
</evidence>
<evidence type="ECO:0000256" key="4">
    <source>
        <dbReference type="SAM" id="Phobius"/>
    </source>
</evidence>
<feature type="transmembrane region" description="Helical" evidence="4">
    <location>
        <begin position="95"/>
        <end position="113"/>
    </location>
</feature>
<feature type="transmembrane region" description="Helical" evidence="4">
    <location>
        <begin position="183"/>
        <end position="202"/>
    </location>
</feature>
<dbReference type="PROSITE" id="PS50850">
    <property type="entry name" value="MFS"/>
    <property type="match status" value="1"/>
</dbReference>
<dbReference type="Pfam" id="PF07690">
    <property type="entry name" value="MFS_1"/>
    <property type="match status" value="1"/>
</dbReference>
<dbReference type="EMBL" id="BLJN01000001">
    <property type="protein sequence ID" value="GFE79596.1"/>
    <property type="molecule type" value="Genomic_DNA"/>
</dbReference>
<accession>A0A829YA47</accession>
<dbReference type="InterPro" id="IPR020846">
    <property type="entry name" value="MFS_dom"/>
</dbReference>
<organism evidence="6 7">
    <name type="scientific">Steroidobacter agaridevorans</name>
    <dbReference type="NCBI Taxonomy" id="2695856"/>
    <lineage>
        <taxon>Bacteria</taxon>
        <taxon>Pseudomonadati</taxon>
        <taxon>Pseudomonadota</taxon>
        <taxon>Gammaproteobacteria</taxon>
        <taxon>Steroidobacterales</taxon>
        <taxon>Steroidobacteraceae</taxon>
        <taxon>Steroidobacter</taxon>
    </lineage>
</organism>
<feature type="transmembrane region" description="Helical" evidence="4">
    <location>
        <begin position="28"/>
        <end position="48"/>
    </location>
</feature>
<protein>
    <submittedName>
        <fullName evidence="6">MFS transporter</fullName>
    </submittedName>
</protein>
<dbReference type="PANTHER" id="PTHR42910:SF1">
    <property type="entry name" value="MAJOR FACILITATOR SUPERFAMILY (MFS) PROFILE DOMAIN-CONTAINING PROTEIN"/>
    <property type="match status" value="1"/>
</dbReference>
<dbReference type="InterPro" id="IPR036259">
    <property type="entry name" value="MFS_trans_sf"/>
</dbReference>
<dbReference type="Gene3D" id="1.20.1250.20">
    <property type="entry name" value="MFS general substrate transporter like domains"/>
    <property type="match status" value="1"/>
</dbReference>
<feature type="transmembrane region" description="Helical" evidence="4">
    <location>
        <begin position="386"/>
        <end position="403"/>
    </location>
</feature>
<feature type="transmembrane region" description="Helical" evidence="4">
    <location>
        <begin position="268"/>
        <end position="289"/>
    </location>
</feature>
<evidence type="ECO:0000313" key="6">
    <source>
        <dbReference type="EMBL" id="GFE79596.1"/>
    </source>
</evidence>
<feature type="transmembrane region" description="Helical" evidence="4">
    <location>
        <begin position="152"/>
        <end position="171"/>
    </location>
</feature>
<comment type="caution">
    <text evidence="6">The sequence shown here is derived from an EMBL/GenBank/DDBJ whole genome shotgun (WGS) entry which is preliminary data.</text>
</comment>
<gene>
    <name evidence="6" type="ORF">GCM10011487_15960</name>
</gene>
<sequence>MTEVPGEEVEAIGAGVRQHAQSYGLTQTLLLVIAGACGMSVANIYYAQPLLDSMAAAFAIGPASIGLVGLLTHAGYALGLLFIVPLGDLLDRRKLAVAQTLLLALALVVVGTAHDAGVLFGALIVVGVLAVVVQVLVAFTATLATPSERGRAVGLVTSGVVIGILSARFVAGVIADLGGWRSVYLTSAVLMFLISALLARLLPRNAATPTSESYGTILRSIPSLFLRDPLLRVRGVLALLIFASFSTLWTALVLPLGAAPLSLSHTQIGLFGLAGLAGALAAGGAGRLADRGLGQWTTGIALVLLTSSWLPIAFLHSSLIALIIGVILLDLSVQAVHVTNQSLIFAAHPEARSRLVGGYMVFYSIGSGIGAISATTIYAFHGWPGVAMLGASFSAAGLVFWWLTRTSLGKRDPCGLARAARGDPDREAISHGRATGHIR</sequence>
<evidence type="ECO:0000256" key="1">
    <source>
        <dbReference type="ARBA" id="ARBA00022692"/>
    </source>
</evidence>
<dbReference type="Proteomes" id="UP000445000">
    <property type="component" value="Unassembled WGS sequence"/>
</dbReference>
<evidence type="ECO:0000313" key="7">
    <source>
        <dbReference type="Proteomes" id="UP000445000"/>
    </source>
</evidence>
<dbReference type="CDD" id="cd17324">
    <property type="entry name" value="MFS_NepI_like"/>
    <property type="match status" value="1"/>
</dbReference>
<dbReference type="SUPFAM" id="SSF103473">
    <property type="entry name" value="MFS general substrate transporter"/>
    <property type="match status" value="1"/>
</dbReference>
<feature type="domain" description="Major facilitator superfamily (MFS) profile" evidence="5">
    <location>
        <begin position="29"/>
        <end position="409"/>
    </location>
</feature>
<evidence type="ECO:0000259" key="5">
    <source>
        <dbReference type="PROSITE" id="PS50850"/>
    </source>
</evidence>